<proteinExistence type="inferred from homology"/>
<dbReference type="InterPro" id="IPR020892">
    <property type="entry name" value="Cyclophilin-type_PPIase_CS"/>
</dbReference>
<dbReference type="SUPFAM" id="SSF50891">
    <property type="entry name" value="Cyclophilin-like"/>
    <property type="match status" value="1"/>
</dbReference>
<evidence type="ECO:0000313" key="5">
    <source>
        <dbReference type="EMBL" id="OGM78844.1"/>
    </source>
</evidence>
<dbReference type="STRING" id="1802538.A2382_02620"/>
<dbReference type="PROSITE" id="PS50072">
    <property type="entry name" value="CSA_PPIASE_2"/>
    <property type="match status" value="1"/>
</dbReference>
<evidence type="ECO:0000256" key="3">
    <source>
        <dbReference type="RuleBase" id="RU363019"/>
    </source>
</evidence>
<reference evidence="5 6" key="1">
    <citation type="journal article" date="2016" name="Nat. Commun.">
        <title>Thousands of microbial genomes shed light on interconnected biogeochemical processes in an aquifer system.</title>
        <authorList>
            <person name="Anantharaman K."/>
            <person name="Brown C.T."/>
            <person name="Hug L.A."/>
            <person name="Sharon I."/>
            <person name="Castelle C.J."/>
            <person name="Probst A.J."/>
            <person name="Thomas B.C."/>
            <person name="Singh A."/>
            <person name="Wilkins M.J."/>
            <person name="Karaoz U."/>
            <person name="Brodie E.L."/>
            <person name="Williams K.H."/>
            <person name="Hubbard S.S."/>
            <person name="Banfield J.F."/>
        </authorList>
    </citation>
    <scope>NUCLEOTIDE SEQUENCE [LARGE SCALE GENOMIC DNA]</scope>
</reference>
<accession>A0A1F8CRA8</accession>
<dbReference type="Proteomes" id="UP000178999">
    <property type="component" value="Unassembled WGS sequence"/>
</dbReference>
<evidence type="ECO:0000313" key="6">
    <source>
        <dbReference type="Proteomes" id="UP000178999"/>
    </source>
</evidence>
<evidence type="ECO:0000256" key="2">
    <source>
        <dbReference type="ARBA" id="ARBA00023235"/>
    </source>
</evidence>
<dbReference type="GO" id="GO:0003755">
    <property type="term" value="F:peptidyl-prolyl cis-trans isomerase activity"/>
    <property type="evidence" value="ECO:0007669"/>
    <property type="project" value="UniProtKB-UniRule"/>
</dbReference>
<comment type="catalytic activity">
    <reaction evidence="3">
        <text>[protein]-peptidylproline (omega=180) = [protein]-peptidylproline (omega=0)</text>
        <dbReference type="Rhea" id="RHEA:16237"/>
        <dbReference type="Rhea" id="RHEA-COMP:10747"/>
        <dbReference type="Rhea" id="RHEA-COMP:10748"/>
        <dbReference type="ChEBI" id="CHEBI:83833"/>
        <dbReference type="ChEBI" id="CHEBI:83834"/>
        <dbReference type="EC" id="5.2.1.8"/>
    </reaction>
</comment>
<dbReference type="InterPro" id="IPR044666">
    <property type="entry name" value="Cyclophilin_A-like"/>
</dbReference>
<dbReference type="PANTHER" id="PTHR45625:SF4">
    <property type="entry name" value="PEPTIDYLPROLYL ISOMERASE DOMAIN AND WD REPEAT-CONTAINING PROTEIN 1"/>
    <property type="match status" value="1"/>
</dbReference>
<dbReference type="CDD" id="cd00317">
    <property type="entry name" value="cyclophilin"/>
    <property type="match status" value="1"/>
</dbReference>
<evidence type="ECO:0000259" key="4">
    <source>
        <dbReference type="PROSITE" id="PS50072"/>
    </source>
</evidence>
<dbReference type="GO" id="GO:0006457">
    <property type="term" value="P:protein folding"/>
    <property type="evidence" value="ECO:0007669"/>
    <property type="project" value="InterPro"/>
</dbReference>
<gene>
    <name evidence="5" type="ORF">A2382_02620</name>
</gene>
<dbReference type="Pfam" id="PF00160">
    <property type="entry name" value="Pro_isomerase"/>
    <property type="match status" value="1"/>
</dbReference>
<dbReference type="Gene3D" id="2.40.100.10">
    <property type="entry name" value="Cyclophilin-like"/>
    <property type="match status" value="1"/>
</dbReference>
<dbReference type="PANTHER" id="PTHR45625">
    <property type="entry name" value="PEPTIDYL-PROLYL CIS-TRANS ISOMERASE-RELATED"/>
    <property type="match status" value="1"/>
</dbReference>
<evidence type="ECO:0000256" key="1">
    <source>
        <dbReference type="ARBA" id="ARBA00023110"/>
    </source>
</evidence>
<protein>
    <recommendedName>
        <fullName evidence="3">Peptidyl-prolyl cis-trans isomerase</fullName>
        <shortName evidence="3">PPIase</shortName>
        <ecNumber evidence="3">5.2.1.8</ecNumber>
    </recommendedName>
</protein>
<dbReference type="InterPro" id="IPR029000">
    <property type="entry name" value="Cyclophilin-like_dom_sf"/>
</dbReference>
<comment type="function">
    <text evidence="3">PPIases accelerate the folding of proteins. It catalyzes the cis-trans isomerization of proline imidic peptide bonds in oligopeptides.</text>
</comment>
<dbReference type="PROSITE" id="PS00170">
    <property type="entry name" value="CSA_PPIASE_1"/>
    <property type="match status" value="1"/>
</dbReference>
<sequence length="166" mass="17960">MIIQKGANYQAILKTTEGEIVIKLWSDKTPITVNNFVDLSKNGFYNGTIFHRVIKGFMIQGGDPKGDGTGGPGYRFDDEPFEGEYKRGIVAMANSGPNTNGSQFFIMHQDNALPKNYVIFGEVVSGIEVVDKIASAEVGISSSGEVSKPISPVVINSVVIEEKKSN</sequence>
<dbReference type="InterPro" id="IPR002130">
    <property type="entry name" value="Cyclophilin-type_PPIase_dom"/>
</dbReference>
<dbReference type="EC" id="5.2.1.8" evidence="3"/>
<name>A0A1F8CRA8_9BACT</name>
<organism evidence="5 6">
    <name type="scientific">Candidatus Woesebacteria bacterium RIFOXYB1_FULL_38_16</name>
    <dbReference type="NCBI Taxonomy" id="1802538"/>
    <lineage>
        <taxon>Bacteria</taxon>
        <taxon>Candidatus Woeseibacteriota</taxon>
    </lineage>
</organism>
<dbReference type="AlphaFoldDB" id="A0A1F8CRA8"/>
<keyword evidence="1 3" id="KW-0697">Rotamase</keyword>
<feature type="domain" description="PPIase cyclophilin-type" evidence="4">
    <location>
        <begin position="18"/>
        <end position="160"/>
    </location>
</feature>
<keyword evidence="2 3" id="KW-0413">Isomerase</keyword>
<comment type="similarity">
    <text evidence="3">Belongs to the cyclophilin-type PPIase family.</text>
</comment>
<dbReference type="PRINTS" id="PR00153">
    <property type="entry name" value="CSAPPISMRASE"/>
</dbReference>
<comment type="caution">
    <text evidence="5">The sequence shown here is derived from an EMBL/GenBank/DDBJ whole genome shotgun (WGS) entry which is preliminary data.</text>
</comment>
<dbReference type="EMBL" id="MGHY01000027">
    <property type="protein sequence ID" value="OGM78844.1"/>
    <property type="molecule type" value="Genomic_DNA"/>
</dbReference>